<name>A0A926F384_9FIRM</name>
<dbReference type="Gene3D" id="1.10.260.40">
    <property type="entry name" value="lambda repressor-like DNA-binding domains"/>
    <property type="match status" value="1"/>
</dbReference>
<dbReference type="SUPFAM" id="SSF47413">
    <property type="entry name" value="lambda repressor-like DNA-binding domains"/>
    <property type="match status" value="1"/>
</dbReference>
<dbReference type="PROSITE" id="PS50943">
    <property type="entry name" value="HTH_CROC1"/>
    <property type="match status" value="1"/>
</dbReference>
<dbReference type="InterPro" id="IPR001387">
    <property type="entry name" value="Cro/C1-type_HTH"/>
</dbReference>
<sequence length="262" mass="30156">MTEEFNKKIMLDNISFLLNESGKKIGELETEAGVSTGYISRISKDEKTKPGIEFIMKVAESLNTSIDTLLKVELGEMTPTERYLVSFLEKLNKDTLDDRLDWNIESADELQRVETDMNGYVDHPLLSYETFYEESECEYPEEVSRVVFISKSFDCRTAINGDCFNLRLKNNSYLYIMNISKSVHNVNDSDAFAKEIWMYTPGVGASYLCSNKDVSPLALLVENLYLTVSERTKHPRIKNELKYIIDSFMEDDISDDEEELPF</sequence>
<proteinExistence type="predicted"/>
<organism evidence="2 3">
    <name type="scientific">Wansuia hejianensis</name>
    <dbReference type="NCBI Taxonomy" id="2763667"/>
    <lineage>
        <taxon>Bacteria</taxon>
        <taxon>Bacillati</taxon>
        <taxon>Bacillota</taxon>
        <taxon>Clostridia</taxon>
        <taxon>Lachnospirales</taxon>
        <taxon>Lachnospiraceae</taxon>
        <taxon>Wansuia</taxon>
    </lineage>
</organism>
<feature type="domain" description="HTH cro/C1-type" evidence="1">
    <location>
        <begin position="14"/>
        <end position="69"/>
    </location>
</feature>
<dbReference type="EMBL" id="JACRTK010000003">
    <property type="protein sequence ID" value="MBC8591084.1"/>
    <property type="molecule type" value="Genomic_DNA"/>
</dbReference>
<dbReference type="Proteomes" id="UP000601522">
    <property type="component" value="Unassembled WGS sequence"/>
</dbReference>
<dbReference type="RefSeq" id="WP_249323948.1">
    <property type="nucleotide sequence ID" value="NZ_JACRTK010000003.1"/>
</dbReference>
<dbReference type="SMART" id="SM00530">
    <property type="entry name" value="HTH_XRE"/>
    <property type="match status" value="1"/>
</dbReference>
<protein>
    <submittedName>
        <fullName evidence="2">Helix-turn-helix domain-containing protein</fullName>
    </submittedName>
</protein>
<gene>
    <name evidence="2" type="ORF">H8689_08145</name>
</gene>
<dbReference type="CDD" id="cd00093">
    <property type="entry name" value="HTH_XRE"/>
    <property type="match status" value="1"/>
</dbReference>
<evidence type="ECO:0000313" key="2">
    <source>
        <dbReference type="EMBL" id="MBC8591084.1"/>
    </source>
</evidence>
<dbReference type="AlphaFoldDB" id="A0A926F384"/>
<evidence type="ECO:0000313" key="3">
    <source>
        <dbReference type="Proteomes" id="UP000601522"/>
    </source>
</evidence>
<keyword evidence="3" id="KW-1185">Reference proteome</keyword>
<dbReference type="InterPro" id="IPR010982">
    <property type="entry name" value="Lambda_DNA-bd_dom_sf"/>
</dbReference>
<comment type="caution">
    <text evidence="2">The sequence shown here is derived from an EMBL/GenBank/DDBJ whole genome shotgun (WGS) entry which is preliminary data.</text>
</comment>
<accession>A0A926F384</accession>
<reference evidence="2 3" key="1">
    <citation type="submission" date="2020-08" db="EMBL/GenBank/DDBJ databases">
        <title>Genome public.</title>
        <authorList>
            <person name="Liu C."/>
            <person name="Sun Q."/>
        </authorList>
    </citation>
    <scope>NUCLEOTIDE SEQUENCE [LARGE SCALE GENOMIC DNA]</scope>
    <source>
        <strain evidence="2 3">NSJ-26</strain>
    </source>
</reference>
<dbReference type="GO" id="GO:0003677">
    <property type="term" value="F:DNA binding"/>
    <property type="evidence" value="ECO:0007669"/>
    <property type="project" value="InterPro"/>
</dbReference>
<evidence type="ECO:0000259" key="1">
    <source>
        <dbReference type="PROSITE" id="PS50943"/>
    </source>
</evidence>
<dbReference type="Pfam" id="PF01381">
    <property type="entry name" value="HTH_3"/>
    <property type="match status" value="1"/>
</dbReference>